<dbReference type="Pfam" id="PF03781">
    <property type="entry name" value="FGE-sulfatase"/>
    <property type="match status" value="1"/>
</dbReference>
<dbReference type="EMBL" id="JAPDOD010000004">
    <property type="protein sequence ID" value="MDA0160034.1"/>
    <property type="molecule type" value="Genomic_DNA"/>
</dbReference>
<evidence type="ECO:0000259" key="1">
    <source>
        <dbReference type="Pfam" id="PF03781"/>
    </source>
</evidence>
<dbReference type="RefSeq" id="WP_270038802.1">
    <property type="nucleotide sequence ID" value="NZ_JAPDOD010000004.1"/>
</dbReference>
<organism evidence="2 3">
    <name type="scientific">Solirubrobacter ginsenosidimutans</name>
    <dbReference type="NCBI Taxonomy" id="490573"/>
    <lineage>
        <taxon>Bacteria</taxon>
        <taxon>Bacillati</taxon>
        <taxon>Actinomycetota</taxon>
        <taxon>Thermoleophilia</taxon>
        <taxon>Solirubrobacterales</taxon>
        <taxon>Solirubrobacteraceae</taxon>
        <taxon>Solirubrobacter</taxon>
    </lineage>
</organism>
<name>A0A9X3RZD4_9ACTN</name>
<dbReference type="InterPro" id="IPR042095">
    <property type="entry name" value="SUMF_sf"/>
</dbReference>
<evidence type="ECO:0000313" key="3">
    <source>
        <dbReference type="Proteomes" id="UP001149140"/>
    </source>
</evidence>
<dbReference type="AlphaFoldDB" id="A0A9X3RZD4"/>
<accession>A0A9X3RZD4</accession>
<reference evidence="2" key="1">
    <citation type="submission" date="2022-10" db="EMBL/GenBank/DDBJ databases">
        <title>The WGS of Solirubrobacter ginsenosidimutans DSM 21036.</title>
        <authorList>
            <person name="Jiang Z."/>
        </authorList>
    </citation>
    <scope>NUCLEOTIDE SEQUENCE</scope>
    <source>
        <strain evidence="2">DSM 21036</strain>
    </source>
</reference>
<dbReference type="SUPFAM" id="SSF56436">
    <property type="entry name" value="C-type lectin-like"/>
    <property type="match status" value="1"/>
</dbReference>
<dbReference type="Gene3D" id="3.90.1580.10">
    <property type="entry name" value="paralog of FGE (formylglycine-generating enzyme)"/>
    <property type="match status" value="1"/>
</dbReference>
<dbReference type="InterPro" id="IPR005532">
    <property type="entry name" value="SUMF_dom"/>
</dbReference>
<dbReference type="InterPro" id="IPR016187">
    <property type="entry name" value="CTDL_fold"/>
</dbReference>
<dbReference type="Proteomes" id="UP001149140">
    <property type="component" value="Unassembled WGS sequence"/>
</dbReference>
<sequence>MAATAQPGAPPREGMTWIAGGTFAMGSEDFYPEERPVRQVTVDGFWIDVAPVTVARFRRFVRETGWVTVAERELDPAPGSLVFHPTAGPVALDDFRQWWSYVEGACWHQPEGPGSDTYTRGKHPVVHVTPEDAEAYAAWAGASLPTEAEWEYAAAGEYELVNRWYGEFPWRGYRGTSPVGAFPPNARGLLDMVGNVWEWTADPYELGHGGCCGPTAGEVPRRVIKGGSHLCAPNYCHRYRPAALQGEAIDTSTSHIGFRCVVRP</sequence>
<evidence type="ECO:0000313" key="2">
    <source>
        <dbReference type="EMBL" id="MDA0160034.1"/>
    </source>
</evidence>
<comment type="caution">
    <text evidence="2">The sequence shown here is derived from an EMBL/GenBank/DDBJ whole genome shotgun (WGS) entry which is preliminary data.</text>
</comment>
<keyword evidence="3" id="KW-1185">Reference proteome</keyword>
<feature type="domain" description="Sulfatase-modifying factor enzyme-like" evidence="1">
    <location>
        <begin position="13"/>
        <end position="261"/>
    </location>
</feature>
<gene>
    <name evidence="2" type="ORF">OM076_07160</name>
</gene>
<proteinExistence type="predicted"/>
<dbReference type="InterPro" id="IPR051043">
    <property type="entry name" value="Sulfatase_Mod_Factor_Kinase"/>
</dbReference>
<dbReference type="PANTHER" id="PTHR23150:SF19">
    <property type="entry name" value="FORMYLGLYCINE-GENERATING ENZYME"/>
    <property type="match status" value="1"/>
</dbReference>
<dbReference type="PANTHER" id="PTHR23150">
    <property type="entry name" value="SULFATASE MODIFYING FACTOR 1, 2"/>
    <property type="match status" value="1"/>
</dbReference>
<dbReference type="GO" id="GO:0120147">
    <property type="term" value="F:formylglycine-generating oxidase activity"/>
    <property type="evidence" value="ECO:0007669"/>
    <property type="project" value="TreeGrafter"/>
</dbReference>
<protein>
    <submittedName>
        <fullName evidence="2">Formylglycine-generating enzyme family protein</fullName>
    </submittedName>
</protein>